<gene>
    <name evidence="8" type="ORF">DIT71_02085</name>
</gene>
<dbReference type="OrthoDB" id="9803913at2"/>
<dbReference type="Gene3D" id="3.30.420.10">
    <property type="entry name" value="Ribonuclease H-like superfamily/Ribonuclease H"/>
    <property type="match status" value="1"/>
</dbReference>
<dbReference type="GO" id="GO:0003887">
    <property type="term" value="F:DNA-directed DNA polymerase activity"/>
    <property type="evidence" value="ECO:0007669"/>
    <property type="project" value="UniProtKB-EC"/>
</dbReference>
<sequence>MTKNARILESATFAFLDIETTGGNASHDRITEIGIRFWRAGQVVGEWQTLVNPQTRISPFIESLTGISNAMVAEAPVFEDIAAELESQLEDTIFVAHNARFDYGFIKAEFRRLGLLFSAKVLCTVKLSRKLYPGFRRHNMDALIERHGLGQVQRHRAMGDVSAMLGFFEHALAGKGDEAMEAAVRDLLQRPSIPSNLPTDVLQDLPRGPGVYRFYGENDVLLYVGKSTNIAQRVASHFSGDHNSSRGIRMSESLRRVDWTETAGELGALLLELKQIKQLKPLFNRRSRAAKNLVSIELVENADGYLQARLVREIEPHRLGDYFGLFRSKKDAEKALSGIAAKNDLCNKLLGLEPEHEGPCFQRTLGRCRGACDGGEDVVKYNLRVQIAFHGLRLKTWPWRGPVAVSEHNARTGRTDFLVVYNWMHVATLHSEDEARELSLRGQAVRFDLDSYKLVVKALMGQDGRSLRVVELDAIGQPDVLMP</sequence>
<name>A0A2V3ZQJ0_9GAMM</name>
<dbReference type="CDD" id="cd10434">
    <property type="entry name" value="GIY-YIG_UvrC_Cho"/>
    <property type="match status" value="1"/>
</dbReference>
<dbReference type="InterPro" id="IPR036397">
    <property type="entry name" value="RNaseH_sf"/>
</dbReference>
<dbReference type="Gene3D" id="3.40.1440.10">
    <property type="entry name" value="GIY-YIG endonuclease"/>
    <property type="match status" value="1"/>
</dbReference>
<dbReference type="RefSeq" id="WP_114611534.1">
    <property type="nucleotide sequence ID" value="NZ_QFWX01000001.1"/>
</dbReference>
<feature type="domain" description="GIY-YIG" evidence="7">
    <location>
        <begin position="207"/>
        <end position="285"/>
    </location>
</feature>
<dbReference type="CDD" id="cd06127">
    <property type="entry name" value="DEDDh"/>
    <property type="match status" value="1"/>
</dbReference>
<comment type="function">
    <text evidence="4">DNA polymerase III is a complex, multichain enzyme responsible for most of the replicative synthesis in bacteria. The epsilon subunit contain the editing function and is a proofreading 3'-5' exonuclease.</text>
</comment>
<comment type="caution">
    <text evidence="8">The sequence shown here is derived from an EMBL/GenBank/DDBJ whole genome shotgun (WGS) entry which is preliminary data.</text>
</comment>
<evidence type="ECO:0000259" key="7">
    <source>
        <dbReference type="PROSITE" id="PS50164"/>
    </source>
</evidence>
<dbReference type="Pfam" id="PF00929">
    <property type="entry name" value="RNase_T"/>
    <property type="match status" value="1"/>
</dbReference>
<dbReference type="NCBIfam" id="TIGR00573">
    <property type="entry name" value="dnaq"/>
    <property type="match status" value="1"/>
</dbReference>
<dbReference type="GO" id="GO:0003677">
    <property type="term" value="F:DNA binding"/>
    <property type="evidence" value="ECO:0007669"/>
    <property type="project" value="InterPro"/>
</dbReference>
<comment type="subunit">
    <text evidence="5">DNA polymerase III contains a core (composed of alpha, epsilon and theta chains) that associates with a tau subunit. This core dimerizes to form the POLIII' complex. PolIII' associates with the gamma complex (composed of gamma, delta, delta', psi and chi chains) and with the beta chain to form the complete DNA polymerase III complex.</text>
</comment>
<organism evidence="8 9">
    <name type="scientific">Marinobacter vulgaris</name>
    <dbReference type="NCBI Taxonomy" id="1928331"/>
    <lineage>
        <taxon>Bacteria</taxon>
        <taxon>Pseudomonadati</taxon>
        <taxon>Pseudomonadota</taxon>
        <taxon>Gammaproteobacteria</taxon>
        <taxon>Pseudomonadales</taxon>
        <taxon>Marinobacteraceae</taxon>
        <taxon>Marinobacter</taxon>
    </lineage>
</organism>
<dbReference type="InterPro" id="IPR035901">
    <property type="entry name" value="GIY-YIG_endonuc_sf"/>
</dbReference>
<dbReference type="AlphaFoldDB" id="A0A2V3ZQJ0"/>
<dbReference type="EC" id="2.7.7.7" evidence="1"/>
<dbReference type="SUPFAM" id="SSF82771">
    <property type="entry name" value="GIY-YIG endonuclease"/>
    <property type="match status" value="1"/>
</dbReference>
<keyword evidence="3" id="KW-0269">Exonuclease</keyword>
<evidence type="ECO:0000313" key="9">
    <source>
        <dbReference type="Proteomes" id="UP000253987"/>
    </source>
</evidence>
<dbReference type="InterPro" id="IPR006054">
    <property type="entry name" value="DnaQ"/>
</dbReference>
<dbReference type="SMART" id="SM00479">
    <property type="entry name" value="EXOIII"/>
    <property type="match status" value="1"/>
</dbReference>
<dbReference type="EMBL" id="QFWX01000001">
    <property type="protein sequence ID" value="PXX93609.1"/>
    <property type="molecule type" value="Genomic_DNA"/>
</dbReference>
<evidence type="ECO:0000313" key="8">
    <source>
        <dbReference type="EMBL" id="PXX93609.1"/>
    </source>
</evidence>
<dbReference type="InterPro" id="IPR012337">
    <property type="entry name" value="RNaseH-like_sf"/>
</dbReference>
<keyword evidence="2" id="KW-0540">Nuclease</keyword>
<dbReference type="Proteomes" id="UP000253987">
    <property type="component" value="Unassembled WGS sequence"/>
</dbReference>
<dbReference type="PANTHER" id="PTHR30231:SF37">
    <property type="entry name" value="EXODEOXYRIBONUCLEASE 10"/>
    <property type="match status" value="1"/>
</dbReference>
<protein>
    <recommendedName>
        <fullName evidence="1">DNA-directed DNA polymerase</fullName>
        <ecNumber evidence="1">2.7.7.7</ecNumber>
    </recommendedName>
</protein>
<dbReference type="InterPro" id="IPR013520">
    <property type="entry name" value="Ribonucl_H"/>
</dbReference>
<dbReference type="GO" id="GO:0005829">
    <property type="term" value="C:cytosol"/>
    <property type="evidence" value="ECO:0007669"/>
    <property type="project" value="TreeGrafter"/>
</dbReference>
<dbReference type="SUPFAM" id="SSF53098">
    <property type="entry name" value="Ribonuclease H-like"/>
    <property type="match status" value="1"/>
</dbReference>
<evidence type="ECO:0000256" key="5">
    <source>
        <dbReference type="ARBA" id="ARBA00026073"/>
    </source>
</evidence>
<dbReference type="InterPro" id="IPR047296">
    <property type="entry name" value="GIY-YIG_UvrC_Cho"/>
</dbReference>
<dbReference type="PROSITE" id="PS50164">
    <property type="entry name" value="GIY_YIG"/>
    <property type="match status" value="1"/>
</dbReference>
<evidence type="ECO:0000256" key="4">
    <source>
        <dbReference type="ARBA" id="ARBA00025483"/>
    </source>
</evidence>
<dbReference type="GO" id="GO:0006289">
    <property type="term" value="P:nucleotide-excision repair"/>
    <property type="evidence" value="ECO:0007669"/>
    <property type="project" value="InterPro"/>
</dbReference>
<evidence type="ECO:0000256" key="1">
    <source>
        <dbReference type="ARBA" id="ARBA00012417"/>
    </source>
</evidence>
<comment type="catalytic activity">
    <reaction evidence="6">
        <text>DNA(n) + a 2'-deoxyribonucleoside 5'-triphosphate = DNA(n+1) + diphosphate</text>
        <dbReference type="Rhea" id="RHEA:22508"/>
        <dbReference type="Rhea" id="RHEA-COMP:17339"/>
        <dbReference type="Rhea" id="RHEA-COMP:17340"/>
        <dbReference type="ChEBI" id="CHEBI:33019"/>
        <dbReference type="ChEBI" id="CHEBI:61560"/>
        <dbReference type="ChEBI" id="CHEBI:173112"/>
        <dbReference type="EC" id="2.7.7.7"/>
    </reaction>
</comment>
<keyword evidence="9" id="KW-1185">Reference proteome</keyword>
<dbReference type="FunFam" id="3.30.420.10:FF:000045">
    <property type="entry name" value="3'-5' exonuclease DinG"/>
    <property type="match status" value="1"/>
</dbReference>
<evidence type="ECO:0000256" key="2">
    <source>
        <dbReference type="ARBA" id="ARBA00022722"/>
    </source>
</evidence>
<proteinExistence type="predicted"/>
<evidence type="ECO:0000256" key="3">
    <source>
        <dbReference type="ARBA" id="ARBA00022839"/>
    </source>
</evidence>
<dbReference type="PANTHER" id="PTHR30231">
    <property type="entry name" value="DNA POLYMERASE III SUBUNIT EPSILON"/>
    <property type="match status" value="1"/>
</dbReference>
<reference evidence="9" key="1">
    <citation type="submission" date="2018-05" db="EMBL/GenBank/DDBJ databases">
        <authorList>
            <person name="Lu D."/>
        </authorList>
    </citation>
    <scope>NUCLEOTIDE SEQUENCE [LARGE SCALE GENOMIC DNA]</scope>
    <source>
        <strain evidence="9">F01</strain>
    </source>
</reference>
<dbReference type="GO" id="GO:0008408">
    <property type="term" value="F:3'-5' exonuclease activity"/>
    <property type="evidence" value="ECO:0007669"/>
    <property type="project" value="TreeGrafter"/>
</dbReference>
<dbReference type="InterPro" id="IPR000305">
    <property type="entry name" value="GIY-YIG_endonuc"/>
</dbReference>
<evidence type="ECO:0000256" key="6">
    <source>
        <dbReference type="ARBA" id="ARBA00049244"/>
    </source>
</evidence>
<dbReference type="Pfam" id="PF01541">
    <property type="entry name" value="GIY-YIG"/>
    <property type="match status" value="1"/>
</dbReference>
<reference evidence="8 9" key="2">
    <citation type="submission" date="2018-06" db="EMBL/GenBank/DDBJ databases">
        <title>Marinobactersediminissp. nov, a moderately halophilic bacterium isolated from marine solar saltern.</title>
        <authorList>
            <person name="Zhang Y."/>
        </authorList>
    </citation>
    <scope>NUCLEOTIDE SEQUENCE [LARGE SCALE GENOMIC DNA]</scope>
    <source>
        <strain evidence="8 9">F01</strain>
    </source>
</reference>
<dbReference type="SMART" id="SM00465">
    <property type="entry name" value="GIYc"/>
    <property type="match status" value="1"/>
</dbReference>
<accession>A0A2V3ZQJ0</accession>
<keyword evidence="3" id="KW-0378">Hydrolase</keyword>
<dbReference type="GO" id="GO:0045004">
    <property type="term" value="P:DNA replication proofreading"/>
    <property type="evidence" value="ECO:0007669"/>
    <property type="project" value="TreeGrafter"/>
</dbReference>